<evidence type="ECO:0000313" key="1">
    <source>
        <dbReference type="EMBL" id="JAH94283.1"/>
    </source>
</evidence>
<organism evidence="1">
    <name type="scientific">Anguilla anguilla</name>
    <name type="common">European freshwater eel</name>
    <name type="synonym">Muraena anguilla</name>
    <dbReference type="NCBI Taxonomy" id="7936"/>
    <lineage>
        <taxon>Eukaryota</taxon>
        <taxon>Metazoa</taxon>
        <taxon>Chordata</taxon>
        <taxon>Craniata</taxon>
        <taxon>Vertebrata</taxon>
        <taxon>Euteleostomi</taxon>
        <taxon>Actinopterygii</taxon>
        <taxon>Neopterygii</taxon>
        <taxon>Teleostei</taxon>
        <taxon>Anguilliformes</taxon>
        <taxon>Anguillidae</taxon>
        <taxon>Anguilla</taxon>
    </lineage>
</organism>
<sequence>MTARKVIIVYREGGGGRLPPGLMHSLLEIERFNSLSGHKSKHGVHRGKKCWEQHSQKGVFGQLMARLPYQCRAGPGLPRFTWLT</sequence>
<dbReference type="EMBL" id="GBXM01014294">
    <property type="protein sequence ID" value="JAH94283.1"/>
    <property type="molecule type" value="Transcribed_RNA"/>
</dbReference>
<reference evidence="1" key="1">
    <citation type="submission" date="2014-11" db="EMBL/GenBank/DDBJ databases">
        <authorList>
            <person name="Amaro Gonzalez C."/>
        </authorList>
    </citation>
    <scope>NUCLEOTIDE SEQUENCE</scope>
</reference>
<protein>
    <submittedName>
        <fullName evidence="1">Uncharacterized protein</fullName>
    </submittedName>
</protein>
<dbReference type="AlphaFoldDB" id="A0A0E9WXX9"/>
<accession>A0A0E9WXX9</accession>
<name>A0A0E9WXX9_ANGAN</name>
<proteinExistence type="predicted"/>
<reference evidence="1" key="2">
    <citation type="journal article" date="2015" name="Fish Shellfish Immunol.">
        <title>Early steps in the European eel (Anguilla anguilla)-Vibrio vulnificus interaction in the gills: Role of the RtxA13 toxin.</title>
        <authorList>
            <person name="Callol A."/>
            <person name="Pajuelo D."/>
            <person name="Ebbesson L."/>
            <person name="Teles M."/>
            <person name="MacKenzie S."/>
            <person name="Amaro C."/>
        </authorList>
    </citation>
    <scope>NUCLEOTIDE SEQUENCE</scope>
</reference>